<evidence type="ECO:0000313" key="3">
    <source>
        <dbReference type="WBParaSite" id="SBAD_0001288901-mRNA-1"/>
    </source>
</evidence>
<proteinExistence type="predicted"/>
<dbReference type="EMBL" id="UZAM01017923">
    <property type="protein sequence ID" value="VDP48835.1"/>
    <property type="molecule type" value="Genomic_DNA"/>
</dbReference>
<dbReference type="AlphaFoldDB" id="A0A183J9D3"/>
<reference evidence="1 2" key="2">
    <citation type="submission" date="2018-11" db="EMBL/GenBank/DDBJ databases">
        <authorList>
            <consortium name="Pathogen Informatics"/>
        </authorList>
    </citation>
    <scope>NUCLEOTIDE SEQUENCE [LARGE SCALE GENOMIC DNA]</scope>
</reference>
<reference evidence="3" key="1">
    <citation type="submission" date="2016-06" db="UniProtKB">
        <authorList>
            <consortium name="WormBaseParasite"/>
        </authorList>
    </citation>
    <scope>IDENTIFICATION</scope>
</reference>
<evidence type="ECO:0000313" key="1">
    <source>
        <dbReference type="EMBL" id="VDP48835.1"/>
    </source>
</evidence>
<dbReference type="Proteomes" id="UP000270296">
    <property type="component" value="Unassembled WGS sequence"/>
</dbReference>
<sequence>MRDLLDRVNNPSTGVYDMISELDEEPGPSRAPRQIPSQLTVKQIRSGVTNLVGCQSDLQNGILTSSPAPRLVASESDVQTLLHSLKLHPNRMSKDFSKVNGYDSGLLHSVSQELEARYSECILR</sequence>
<dbReference type="WBParaSite" id="SBAD_0001288901-mRNA-1">
    <property type="protein sequence ID" value="SBAD_0001288901-mRNA-1"/>
    <property type="gene ID" value="SBAD_0001288901"/>
</dbReference>
<keyword evidence="2" id="KW-1185">Reference proteome</keyword>
<accession>A0A183J9D3</accession>
<name>A0A183J9D3_9BILA</name>
<protein>
    <submittedName>
        <fullName evidence="3">Transforming growth factor beta-1-induced transcript 1 protein</fullName>
    </submittedName>
</protein>
<gene>
    <name evidence="1" type="ORF">SBAD_LOCUS12481</name>
</gene>
<organism evidence="3">
    <name type="scientific">Soboliphyme baturini</name>
    <dbReference type="NCBI Taxonomy" id="241478"/>
    <lineage>
        <taxon>Eukaryota</taxon>
        <taxon>Metazoa</taxon>
        <taxon>Ecdysozoa</taxon>
        <taxon>Nematoda</taxon>
        <taxon>Enoplea</taxon>
        <taxon>Dorylaimia</taxon>
        <taxon>Dioctophymatida</taxon>
        <taxon>Dioctophymatoidea</taxon>
        <taxon>Soboliphymatidae</taxon>
        <taxon>Soboliphyme</taxon>
    </lineage>
</organism>
<evidence type="ECO:0000313" key="2">
    <source>
        <dbReference type="Proteomes" id="UP000270296"/>
    </source>
</evidence>